<dbReference type="EMBL" id="CP051683">
    <property type="protein sequence ID" value="QJD98559.1"/>
    <property type="molecule type" value="Genomic_DNA"/>
</dbReference>
<gene>
    <name evidence="2" type="ORF">HH214_21625</name>
</gene>
<evidence type="ECO:0000313" key="2">
    <source>
        <dbReference type="EMBL" id="QJD98559.1"/>
    </source>
</evidence>
<name>A0A7L5E8A6_9SPHI</name>
<dbReference type="RefSeq" id="WP_169611295.1">
    <property type="nucleotide sequence ID" value="NZ_CP051683.1"/>
</dbReference>
<reference evidence="2 3" key="1">
    <citation type="submission" date="2020-04" db="EMBL/GenBank/DDBJ databases">
        <title>Genome sequencing of novel species.</title>
        <authorList>
            <person name="Heo J."/>
            <person name="Kim S.-J."/>
            <person name="Kim J.-S."/>
            <person name="Hong S.-B."/>
            <person name="Kwon S.-W."/>
        </authorList>
    </citation>
    <scope>NUCLEOTIDE SEQUENCE [LARGE SCALE GENOMIC DNA]</scope>
    <source>
        <strain evidence="2 3">F39-2</strain>
        <plasmid evidence="2 3">unnamed1</plasmid>
    </source>
</reference>
<feature type="transmembrane region" description="Helical" evidence="1">
    <location>
        <begin position="24"/>
        <end position="42"/>
    </location>
</feature>
<keyword evidence="3" id="KW-1185">Reference proteome</keyword>
<keyword evidence="1" id="KW-1133">Transmembrane helix</keyword>
<keyword evidence="1" id="KW-0472">Membrane</keyword>
<evidence type="ECO:0000256" key="1">
    <source>
        <dbReference type="SAM" id="Phobius"/>
    </source>
</evidence>
<accession>A0A7L5E8A6</accession>
<geneLocation type="plasmid" evidence="2 3">
    <name>unnamed1</name>
</geneLocation>
<keyword evidence="1" id="KW-0812">Transmembrane</keyword>
<dbReference type="KEGG" id="mrob:HH214_21625"/>
<feature type="transmembrane region" description="Helical" evidence="1">
    <location>
        <begin position="48"/>
        <end position="67"/>
    </location>
</feature>
<dbReference type="Proteomes" id="UP000503278">
    <property type="component" value="Plasmid unnamed1"/>
</dbReference>
<evidence type="ECO:0000313" key="3">
    <source>
        <dbReference type="Proteomes" id="UP000503278"/>
    </source>
</evidence>
<sequence length="110" mass="12344">MAKQFNIYKGLQKPLIYRGFQGKFIGWGVGALVISLVAGGVIGSLTSMAYGGFICVAGFVGGLIFTAQQQKKGLHFKTRHRGVFRFRTDFRKLTRWHKNAKQSLPYRTSE</sequence>
<proteinExistence type="predicted"/>
<organism evidence="2 3">
    <name type="scientific">Mucilaginibacter robiniae</name>
    <dbReference type="NCBI Taxonomy" id="2728022"/>
    <lineage>
        <taxon>Bacteria</taxon>
        <taxon>Pseudomonadati</taxon>
        <taxon>Bacteroidota</taxon>
        <taxon>Sphingobacteriia</taxon>
        <taxon>Sphingobacteriales</taxon>
        <taxon>Sphingobacteriaceae</taxon>
        <taxon>Mucilaginibacter</taxon>
    </lineage>
</organism>
<keyword evidence="2" id="KW-0614">Plasmid</keyword>
<dbReference type="AlphaFoldDB" id="A0A7L5E8A6"/>
<protein>
    <submittedName>
        <fullName evidence="2">DUF4133 domain-containing protein</fullName>
    </submittedName>
</protein>